<dbReference type="HOGENOM" id="CLU_699857_0_0_11"/>
<protein>
    <submittedName>
        <fullName evidence="2">Uncharacterized protein</fullName>
    </submittedName>
</protein>
<feature type="transmembrane region" description="Helical" evidence="1">
    <location>
        <begin position="354"/>
        <end position="376"/>
    </location>
</feature>
<keyword evidence="1" id="KW-1133">Transmembrane helix</keyword>
<accession>K0EQS7</accession>
<proteinExistence type="predicted"/>
<sequence>MAGIAYLAQLAAVAAFVASWANFYVTLCWETPWDDWFDVFGMSLPLSVACLVGVGICGLLRHDSAPWVIAVAAVVGAGLMGVIANGGNDTRSTYNGPSIGTGVVFAGVAGATATAAILLRWRAARSEAGQVPVLPERSARFVPPTRTWLVVVLLVGVSAALVTLVVKVALTDVDSYGAQGLGKISWMSLSGGLQTSTLQAVFAGVAAMAVVVIWLGMRSRVQPQPTGFPNIATALTIVTALIAVVPAAVQSTVSITFVADAADSPSGSSDLPDLSVFVIVLYTLVAVEVSAVGLLYCCGALRLYERKPIGWVFVVLASILGLAANFSYFRNPSAYGLSFLPTDSEFPEFRPDPMFAAIAPAVLCLVTLVLAIAVPVGRWLATRKLRPAITNSAH</sequence>
<reference evidence="2 3" key="1">
    <citation type="journal article" date="2012" name="J. Bacteriol.">
        <title>Complete genome sequence of Nocardia brasiliensis HUJEG-1.</title>
        <authorList>
            <person name="Vera-Cabrera L."/>
            <person name="Ortiz-Lopez R."/>
            <person name="Elizondo-Gonzalez R."/>
            <person name="Perez-Maya A.A."/>
            <person name="Ocampo-Candiani J."/>
        </authorList>
    </citation>
    <scope>NUCLEOTIDE SEQUENCE [LARGE SCALE GENOMIC DNA]</scope>
    <source>
        <strain evidence="3">ATCC 700358</strain>
    </source>
</reference>
<evidence type="ECO:0000256" key="1">
    <source>
        <dbReference type="SAM" id="Phobius"/>
    </source>
</evidence>
<feature type="transmembrane region" description="Helical" evidence="1">
    <location>
        <begin position="99"/>
        <end position="119"/>
    </location>
</feature>
<keyword evidence="1" id="KW-0812">Transmembrane</keyword>
<dbReference type="EMBL" id="CP003876">
    <property type="protein sequence ID" value="AFT99159.1"/>
    <property type="molecule type" value="Genomic_DNA"/>
</dbReference>
<feature type="transmembrane region" description="Helical" evidence="1">
    <location>
        <begin position="274"/>
        <end position="297"/>
    </location>
</feature>
<evidence type="ECO:0000313" key="3">
    <source>
        <dbReference type="Proteomes" id="UP000006304"/>
    </source>
</evidence>
<evidence type="ECO:0000313" key="2">
    <source>
        <dbReference type="EMBL" id="AFT99159.1"/>
    </source>
</evidence>
<feature type="transmembrane region" description="Helical" evidence="1">
    <location>
        <begin position="228"/>
        <end position="249"/>
    </location>
</feature>
<dbReference type="KEGG" id="nbr:O3I_005985"/>
<feature type="transmembrane region" description="Helical" evidence="1">
    <location>
        <begin position="39"/>
        <end position="60"/>
    </location>
</feature>
<keyword evidence="3" id="KW-1185">Reference proteome</keyword>
<name>K0EQS7_NOCB7</name>
<keyword evidence="1" id="KW-0472">Membrane</keyword>
<gene>
    <name evidence="2" type="ORF">O3I_005985</name>
</gene>
<dbReference type="AlphaFoldDB" id="K0EQS7"/>
<feature type="transmembrane region" description="Helical" evidence="1">
    <location>
        <begin position="147"/>
        <end position="170"/>
    </location>
</feature>
<feature type="transmembrane region" description="Helical" evidence="1">
    <location>
        <begin position="309"/>
        <end position="329"/>
    </location>
</feature>
<feature type="transmembrane region" description="Helical" evidence="1">
    <location>
        <begin position="197"/>
        <end position="216"/>
    </location>
</feature>
<dbReference type="Proteomes" id="UP000006304">
    <property type="component" value="Chromosome"/>
</dbReference>
<feature type="transmembrane region" description="Helical" evidence="1">
    <location>
        <begin position="67"/>
        <end position="87"/>
    </location>
</feature>
<organism evidence="2 3">
    <name type="scientific">Nocardia brasiliensis (strain ATCC 700358 / HUJEG-1)</name>
    <dbReference type="NCBI Taxonomy" id="1133849"/>
    <lineage>
        <taxon>Bacteria</taxon>
        <taxon>Bacillati</taxon>
        <taxon>Actinomycetota</taxon>
        <taxon>Actinomycetes</taxon>
        <taxon>Mycobacteriales</taxon>
        <taxon>Nocardiaceae</taxon>
        <taxon>Nocardia</taxon>
    </lineage>
</organism>